<evidence type="ECO:0000313" key="1">
    <source>
        <dbReference type="EMBL" id="QBE62182.1"/>
    </source>
</evidence>
<dbReference type="EMBL" id="CP035913">
    <property type="protein sequence ID" value="QBE62182.1"/>
    <property type="molecule type" value="Genomic_DNA"/>
</dbReference>
<protein>
    <submittedName>
        <fullName evidence="1">Uncharacterized protein</fullName>
    </submittedName>
</protein>
<name>A0A4P6KUT1_9BURK</name>
<organism evidence="1 2">
    <name type="scientific">Pseudoduganella lutea</name>
    <dbReference type="NCBI Taxonomy" id="321985"/>
    <lineage>
        <taxon>Bacteria</taxon>
        <taxon>Pseudomonadati</taxon>
        <taxon>Pseudomonadota</taxon>
        <taxon>Betaproteobacteria</taxon>
        <taxon>Burkholderiales</taxon>
        <taxon>Oxalobacteraceae</taxon>
        <taxon>Telluria group</taxon>
        <taxon>Pseudoduganella</taxon>
    </lineage>
</organism>
<dbReference type="AlphaFoldDB" id="A0A4P6KUT1"/>
<dbReference type="RefSeq" id="WP_130185319.1">
    <property type="nucleotide sequence ID" value="NZ_CP035913.1"/>
</dbReference>
<gene>
    <name evidence="1" type="ORF">EWM63_03605</name>
</gene>
<dbReference type="Proteomes" id="UP000290637">
    <property type="component" value="Chromosome"/>
</dbReference>
<evidence type="ECO:0000313" key="2">
    <source>
        <dbReference type="Proteomes" id="UP000290637"/>
    </source>
</evidence>
<dbReference type="KEGG" id="plue:EWM63_03605"/>
<sequence length="146" mass="16105">MSRSDDIHRMEITCTERDAYTIDIGFSFISMNEKAYLVDGICVENDIFEVKAHTLANMLARSITLPRTIRFGFSENDARHVAFAFSAGPGESILLACKAFEPSWRGAASEGISFEAGDENALSRLLEGFDCLKRAGQGTFVWPVGQ</sequence>
<accession>A0A4P6KUT1</accession>
<reference evidence="1 2" key="1">
    <citation type="submission" date="2019-02" db="EMBL/GenBank/DDBJ databases">
        <title>Draft Genome Sequences of Six Type Strains of the Genus Massilia.</title>
        <authorList>
            <person name="Miess H."/>
            <person name="Frediansyhah A."/>
            <person name="Gross H."/>
        </authorList>
    </citation>
    <scope>NUCLEOTIDE SEQUENCE [LARGE SCALE GENOMIC DNA]</scope>
    <source>
        <strain evidence="1 2">DSM 17473</strain>
    </source>
</reference>
<keyword evidence="2" id="KW-1185">Reference proteome</keyword>
<proteinExistence type="predicted"/>